<feature type="transmembrane region" description="Helical" evidence="6">
    <location>
        <begin position="53"/>
        <end position="71"/>
    </location>
</feature>
<feature type="transmembrane region" description="Helical" evidence="6">
    <location>
        <begin position="305"/>
        <end position="325"/>
    </location>
</feature>
<dbReference type="Pfam" id="PF01943">
    <property type="entry name" value="Polysacc_synt"/>
    <property type="match status" value="1"/>
</dbReference>
<evidence type="ECO:0000256" key="5">
    <source>
        <dbReference type="ARBA" id="ARBA00023136"/>
    </source>
</evidence>
<proteinExistence type="predicted"/>
<comment type="caution">
    <text evidence="7">The sequence shown here is derived from an EMBL/GenBank/DDBJ whole genome shotgun (WGS) entry which is preliminary data.</text>
</comment>
<feature type="transmembrane region" description="Helical" evidence="6">
    <location>
        <begin position="126"/>
        <end position="150"/>
    </location>
</feature>
<comment type="subcellular location">
    <subcellularLocation>
        <location evidence="1">Cell membrane</location>
        <topology evidence="1">Multi-pass membrane protein</topology>
    </subcellularLocation>
</comment>
<feature type="transmembrane region" description="Helical" evidence="6">
    <location>
        <begin position="185"/>
        <end position="204"/>
    </location>
</feature>
<keyword evidence="2" id="KW-1003">Cell membrane</keyword>
<evidence type="ECO:0000256" key="3">
    <source>
        <dbReference type="ARBA" id="ARBA00022692"/>
    </source>
</evidence>
<evidence type="ECO:0000256" key="1">
    <source>
        <dbReference type="ARBA" id="ARBA00004651"/>
    </source>
</evidence>
<dbReference type="RefSeq" id="WP_152235353.1">
    <property type="nucleotide sequence ID" value="NZ_JBHSKZ010000017.1"/>
</dbReference>
<feature type="transmembrane region" description="Helical" evidence="6">
    <location>
        <begin position="239"/>
        <end position="261"/>
    </location>
</feature>
<dbReference type="InterPro" id="IPR050833">
    <property type="entry name" value="Poly_Biosynth_Transport"/>
</dbReference>
<dbReference type="EMBL" id="WBVT01000045">
    <property type="protein sequence ID" value="KAB7789549.1"/>
    <property type="molecule type" value="Genomic_DNA"/>
</dbReference>
<dbReference type="PANTHER" id="PTHR30250">
    <property type="entry name" value="PST FAMILY PREDICTED COLANIC ACID TRANSPORTER"/>
    <property type="match status" value="1"/>
</dbReference>
<keyword evidence="5 6" id="KW-0472">Membrane</keyword>
<feature type="transmembrane region" description="Helical" evidence="6">
    <location>
        <begin position="162"/>
        <end position="179"/>
    </location>
</feature>
<keyword evidence="3 6" id="KW-0812">Transmembrane</keyword>
<feature type="transmembrane region" description="Helical" evidence="6">
    <location>
        <begin position="345"/>
        <end position="368"/>
    </location>
</feature>
<evidence type="ECO:0000256" key="4">
    <source>
        <dbReference type="ARBA" id="ARBA00022989"/>
    </source>
</evidence>
<evidence type="ECO:0000313" key="8">
    <source>
        <dbReference type="Proteomes" id="UP000441772"/>
    </source>
</evidence>
<dbReference type="GO" id="GO:0005886">
    <property type="term" value="C:plasma membrane"/>
    <property type="evidence" value="ECO:0007669"/>
    <property type="project" value="UniProtKB-SubCell"/>
</dbReference>
<dbReference type="InterPro" id="IPR002797">
    <property type="entry name" value="Polysacc_synth"/>
</dbReference>
<feature type="transmembrane region" description="Helical" evidence="6">
    <location>
        <begin position="400"/>
        <end position="419"/>
    </location>
</feature>
<feature type="transmembrane region" description="Helical" evidence="6">
    <location>
        <begin position="375"/>
        <end position="394"/>
    </location>
</feature>
<feature type="transmembrane region" description="Helical" evidence="6">
    <location>
        <begin position="12"/>
        <end position="33"/>
    </location>
</feature>
<evidence type="ECO:0000256" key="6">
    <source>
        <dbReference type="SAM" id="Phobius"/>
    </source>
</evidence>
<feature type="transmembrane region" description="Helical" evidence="6">
    <location>
        <begin position="83"/>
        <end position="114"/>
    </location>
</feature>
<keyword evidence="8" id="KW-1185">Reference proteome</keyword>
<dbReference type="PANTHER" id="PTHR30250:SF26">
    <property type="entry name" value="PSMA PROTEIN"/>
    <property type="match status" value="1"/>
</dbReference>
<accession>A0A6I1GJH0</accession>
<name>A0A6I1GJH0_9BIFI</name>
<evidence type="ECO:0000313" key="7">
    <source>
        <dbReference type="EMBL" id="KAB7789549.1"/>
    </source>
</evidence>
<feature type="transmembrane region" description="Helical" evidence="6">
    <location>
        <begin position="466"/>
        <end position="489"/>
    </location>
</feature>
<gene>
    <name evidence="7" type="ORF">F7D09_1946</name>
</gene>
<feature type="transmembrane region" description="Helical" evidence="6">
    <location>
        <begin position="440"/>
        <end position="460"/>
    </location>
</feature>
<evidence type="ECO:0000256" key="2">
    <source>
        <dbReference type="ARBA" id="ARBA00022475"/>
    </source>
</evidence>
<sequence>MGEKKRLAVNMIANVLAFGVQFGVSFVLTPYIIRTLGAEAYGFVPLANNFIGYTNIITVALNSMAGRFISIEINRGDVKKANVYFNSVLIANIILALILLVPAVLIVMFVNGFLNVPANLLTDVQWTFAFSFISLIAGLMLSVFGCVFFVRNRLDLSAKRNIEGNLIRAVVLIALFTIFQPKIYFVTATMLIVNVYIWVTNVYYTRKLMPEVKLDRRNFSWPAVRELLSSGVWNSVNELSVVLLTTLDLLLMNMFVGAQAGGEYSLVKTLPTFIQSIVGVMVGVFIPQFTIYYAKKQHDRLMKSIMFSVEVMGAVLTIPIGYLIIFGGDFYRVWVPGQDANLLQALSVLTLVPMVVTGSINTIFNVYTVTNKLKVPALVWVVLGVINVALVIGLLKFTPLGIWTIPIVSLVMGLARNLTFTPMYAAHCLDVPWYTFYKSIARGCLCVCSVMLISVAYRLVHVPTGWGGLILAAAVCGSLALCVNVFIAFDRADRDRFFVLVRDKVGGKLRRK</sequence>
<organism evidence="7 8">
    <name type="scientific">Bifidobacterium leontopitheci</name>
    <dbReference type="NCBI Taxonomy" id="2650774"/>
    <lineage>
        <taxon>Bacteria</taxon>
        <taxon>Bacillati</taxon>
        <taxon>Actinomycetota</taxon>
        <taxon>Actinomycetes</taxon>
        <taxon>Bifidobacteriales</taxon>
        <taxon>Bifidobacteriaceae</taxon>
        <taxon>Bifidobacterium</taxon>
    </lineage>
</organism>
<feature type="transmembrane region" description="Helical" evidence="6">
    <location>
        <begin position="273"/>
        <end position="293"/>
    </location>
</feature>
<dbReference type="AlphaFoldDB" id="A0A6I1GJH0"/>
<protein>
    <submittedName>
        <fullName evidence="7">Na+-driven multidrug efflux pump</fullName>
    </submittedName>
</protein>
<reference evidence="7 8" key="1">
    <citation type="submission" date="2019-09" db="EMBL/GenBank/DDBJ databases">
        <title>Characterization of the phylogenetic diversity of two novel species belonging to the genus Bifidobacterium: Bifidobacterium cebidarum sp. nov. and Bifidobacterium leontopitheci sp. nov.</title>
        <authorList>
            <person name="Lugli G.A."/>
            <person name="Duranti S."/>
            <person name="Milani C."/>
            <person name="Turroni F."/>
            <person name="Ventura M."/>
        </authorList>
    </citation>
    <scope>NUCLEOTIDE SEQUENCE [LARGE SCALE GENOMIC DNA]</scope>
    <source>
        <strain evidence="7 8">LMG 31471</strain>
    </source>
</reference>
<dbReference type="Proteomes" id="UP000441772">
    <property type="component" value="Unassembled WGS sequence"/>
</dbReference>
<keyword evidence="4 6" id="KW-1133">Transmembrane helix</keyword>